<feature type="transmembrane region" description="Helical" evidence="1">
    <location>
        <begin position="47"/>
        <end position="68"/>
    </location>
</feature>
<feature type="transmembrane region" description="Helical" evidence="1">
    <location>
        <begin position="77"/>
        <end position="95"/>
    </location>
</feature>
<keyword evidence="1" id="KW-0472">Membrane</keyword>
<proteinExistence type="predicted"/>
<protein>
    <submittedName>
        <fullName evidence="2">Uncharacterized protein</fullName>
    </submittedName>
</protein>
<keyword evidence="1" id="KW-1133">Transmembrane helix</keyword>
<keyword evidence="1" id="KW-0812">Transmembrane</keyword>
<evidence type="ECO:0000313" key="2">
    <source>
        <dbReference type="EMBL" id="RDH45630.1"/>
    </source>
</evidence>
<dbReference type="EMBL" id="NDXW01000001">
    <property type="protein sequence ID" value="RDH45630.1"/>
    <property type="molecule type" value="Genomic_DNA"/>
</dbReference>
<dbReference type="AlphaFoldDB" id="A0A4P9VUQ6"/>
<evidence type="ECO:0000313" key="3">
    <source>
        <dbReference type="Proteomes" id="UP000257039"/>
    </source>
</evidence>
<comment type="caution">
    <text evidence="2">The sequence shown here is derived from an EMBL/GenBank/DDBJ whole genome shotgun (WGS) entry which is preliminary data.</text>
</comment>
<evidence type="ECO:0000256" key="1">
    <source>
        <dbReference type="SAM" id="Phobius"/>
    </source>
</evidence>
<accession>A0A4P9VUQ6</accession>
<keyword evidence="3" id="KW-1185">Reference proteome</keyword>
<sequence length="103" mass="11199">MLKFSNILAWLVGGLFLLSLCFRAFVYPHMYIAPGDPYGISDVIELFLGLLFITLIAVAGLTSLFLLVRGRVGERKAGVVLIAFCVALLVAIVPARELASSVW</sequence>
<organism evidence="2 3">
    <name type="scientific">Zooshikella ganghwensis</name>
    <dbReference type="NCBI Taxonomy" id="202772"/>
    <lineage>
        <taxon>Bacteria</taxon>
        <taxon>Pseudomonadati</taxon>
        <taxon>Pseudomonadota</taxon>
        <taxon>Gammaproteobacteria</taxon>
        <taxon>Oceanospirillales</taxon>
        <taxon>Zooshikellaceae</taxon>
        <taxon>Zooshikella</taxon>
    </lineage>
</organism>
<gene>
    <name evidence="2" type="ORF">B9G39_20450</name>
</gene>
<reference evidence="2 3" key="1">
    <citation type="submission" date="2017-04" db="EMBL/GenBank/DDBJ databases">
        <title>Draft genome sequence of Zooshikella ganghwensis VG4 isolated from Red Sea sediments.</title>
        <authorList>
            <person name="Rehman Z."/>
            <person name="Alam I."/>
            <person name="Kamau A."/>
            <person name="Bajic V."/>
            <person name="Leiknes T."/>
        </authorList>
    </citation>
    <scope>NUCLEOTIDE SEQUENCE [LARGE SCALE GENOMIC DNA]</scope>
    <source>
        <strain evidence="2 3">VG4</strain>
    </source>
</reference>
<dbReference type="Proteomes" id="UP000257039">
    <property type="component" value="Unassembled WGS sequence"/>
</dbReference>
<name>A0A4P9VUQ6_9GAMM</name>